<dbReference type="AlphaFoldDB" id="K5Y879"/>
<reference evidence="3 4" key="1">
    <citation type="submission" date="2012-02" db="EMBL/GenBank/DDBJ databases">
        <title>The Genome Sequence of Parabacteroides goldsteinii CL02T12C30.</title>
        <authorList>
            <consortium name="The Broad Institute Genome Sequencing Platform"/>
            <person name="Earl A."/>
            <person name="Ward D."/>
            <person name="Feldgarden M."/>
            <person name="Gevers D."/>
            <person name="Zitomersky N.L."/>
            <person name="Coyne M.J."/>
            <person name="Comstock L.E."/>
            <person name="Young S.K."/>
            <person name="Zeng Q."/>
            <person name="Gargeya S."/>
            <person name="Fitzgerald M."/>
            <person name="Haas B."/>
            <person name="Abouelleil A."/>
            <person name="Alvarado L."/>
            <person name="Arachchi H.M."/>
            <person name="Berlin A."/>
            <person name="Chapman S.B."/>
            <person name="Gearin G."/>
            <person name="Goldberg J."/>
            <person name="Griggs A."/>
            <person name="Gujja S."/>
            <person name="Hansen M."/>
            <person name="Heiman D."/>
            <person name="Howarth C."/>
            <person name="Larimer J."/>
            <person name="Lui A."/>
            <person name="MacDonald P.J.P."/>
            <person name="McCowen C."/>
            <person name="Montmayeur A."/>
            <person name="Murphy C."/>
            <person name="Neiman D."/>
            <person name="Pearson M."/>
            <person name="Priest M."/>
            <person name="Roberts A."/>
            <person name="Saif S."/>
            <person name="Shea T."/>
            <person name="Sisk P."/>
            <person name="Stolte C."/>
            <person name="Sykes S."/>
            <person name="Wortman J."/>
            <person name="Nusbaum C."/>
            <person name="Birren B."/>
        </authorList>
    </citation>
    <scope>NUCLEOTIDE SEQUENCE [LARGE SCALE GENOMIC DNA]</scope>
    <source>
        <strain evidence="3 4">CL02T12C30</strain>
    </source>
</reference>
<gene>
    <name evidence="3" type="ORF">HMPREF1076_04456</name>
</gene>
<dbReference type="Proteomes" id="UP000006330">
    <property type="component" value="Unassembled WGS sequence"/>
</dbReference>
<dbReference type="PANTHER" id="PTHR42987:SF4">
    <property type="entry name" value="PROTEASE SOHB-RELATED"/>
    <property type="match status" value="1"/>
</dbReference>
<protein>
    <recommendedName>
        <fullName evidence="2">Peptidase S49 domain-containing protein</fullName>
    </recommendedName>
</protein>
<organism evidence="3 4">
    <name type="scientific">Parabacteroides goldsteinii CL02T12C30</name>
    <dbReference type="NCBI Taxonomy" id="999418"/>
    <lineage>
        <taxon>Bacteria</taxon>
        <taxon>Pseudomonadati</taxon>
        <taxon>Bacteroidota</taxon>
        <taxon>Bacteroidia</taxon>
        <taxon>Bacteroidales</taxon>
        <taxon>Tannerellaceae</taxon>
        <taxon>Parabacteroides</taxon>
    </lineage>
</organism>
<dbReference type="EMBL" id="AGZO01000031">
    <property type="protein sequence ID" value="EKN09427.1"/>
    <property type="molecule type" value="Genomic_DNA"/>
</dbReference>
<evidence type="ECO:0000313" key="4">
    <source>
        <dbReference type="Proteomes" id="UP000006330"/>
    </source>
</evidence>
<feature type="domain" description="Peptidase S49" evidence="2">
    <location>
        <begin position="145"/>
        <end position="294"/>
    </location>
</feature>
<comment type="similarity">
    <text evidence="1">Belongs to the peptidase S49 family.</text>
</comment>
<dbReference type="InterPro" id="IPR029045">
    <property type="entry name" value="ClpP/crotonase-like_dom_sf"/>
</dbReference>
<dbReference type="Gene3D" id="3.90.226.10">
    <property type="entry name" value="2-enoyl-CoA Hydratase, Chain A, domain 1"/>
    <property type="match status" value="1"/>
</dbReference>
<comment type="caution">
    <text evidence="3">The sequence shown here is derived from an EMBL/GenBank/DDBJ whole genome shotgun (WGS) entry which is preliminary data.</text>
</comment>
<dbReference type="InterPro" id="IPR002142">
    <property type="entry name" value="Peptidase_S49"/>
</dbReference>
<evidence type="ECO:0000256" key="1">
    <source>
        <dbReference type="ARBA" id="ARBA00008683"/>
    </source>
</evidence>
<proteinExistence type="inferred from homology"/>
<dbReference type="RefSeq" id="WP_007657968.1">
    <property type="nucleotide sequence ID" value="NZ_JH976475.1"/>
</dbReference>
<accession>K5Y879</accession>
<dbReference type="PANTHER" id="PTHR42987">
    <property type="entry name" value="PEPTIDASE S49"/>
    <property type="match status" value="1"/>
</dbReference>
<evidence type="ECO:0000259" key="2">
    <source>
        <dbReference type="Pfam" id="PF01343"/>
    </source>
</evidence>
<dbReference type="Pfam" id="PF01343">
    <property type="entry name" value="Peptidase_S49"/>
    <property type="match status" value="1"/>
</dbReference>
<dbReference type="OrthoDB" id="1490107at2"/>
<evidence type="ECO:0000313" key="3">
    <source>
        <dbReference type="EMBL" id="EKN09427.1"/>
    </source>
</evidence>
<dbReference type="HOGENOM" id="CLU_859594_0_0_10"/>
<sequence length="313" mass="35506">MNKKAYVIQLLTSTQARLLITHDEYIAALLAYFPIGNQSVTTSSDEPKTYKECIAKEIQPITSSSSIPITIDFTSNEIEPGTLAYHRIKGLITADSWWYFSSKQLEQDLILAEENPNITCHFLHISSGGGEAWYLDRLSETMRSLSKPIYSFVEKVCGSAAYYIGCHGSVMKTLTQNDIIGCIGSMIGFWDIDPYFEAMGFRKIEEYARISDLKNKKYNDLKGGKPQQYIDEELEPLAEQFREEVRISRRQLASLDLDHPALRGETFDATHAIEVGLIDGIITFNEALAEAYELGEKWHKARNQQRNRVLSLI</sequence>
<dbReference type="PATRIC" id="fig|999418.3.peg.4527"/>
<dbReference type="GO" id="GO:0008233">
    <property type="term" value="F:peptidase activity"/>
    <property type="evidence" value="ECO:0007669"/>
    <property type="project" value="InterPro"/>
</dbReference>
<name>K5Y879_9BACT</name>
<dbReference type="SUPFAM" id="SSF52096">
    <property type="entry name" value="ClpP/crotonase"/>
    <property type="match status" value="1"/>
</dbReference>
<dbReference type="GO" id="GO:0006508">
    <property type="term" value="P:proteolysis"/>
    <property type="evidence" value="ECO:0007669"/>
    <property type="project" value="InterPro"/>
</dbReference>